<feature type="domain" description="Core-binding (CB)" evidence="7">
    <location>
        <begin position="198"/>
        <end position="281"/>
    </location>
</feature>
<evidence type="ECO:0000256" key="4">
    <source>
        <dbReference type="ARBA" id="ARBA00023172"/>
    </source>
</evidence>
<evidence type="ECO:0000259" key="7">
    <source>
        <dbReference type="PROSITE" id="PS51900"/>
    </source>
</evidence>
<reference evidence="8 9" key="1">
    <citation type="submission" date="2020-07" db="EMBL/GenBank/DDBJ databases">
        <title>Draft genome and description of Microvirga mediterraneensis Marseille-Q2068 sp. nov.</title>
        <authorList>
            <person name="Boxberger M."/>
        </authorList>
    </citation>
    <scope>NUCLEOTIDE SEQUENCE [LARGE SCALE GENOMIC DNA]</scope>
    <source>
        <strain evidence="8 9">Marseille-Q2068</strain>
    </source>
</reference>
<name>A0A838BJ88_9HYPH</name>
<dbReference type="GO" id="GO:0015074">
    <property type="term" value="P:DNA integration"/>
    <property type="evidence" value="ECO:0007669"/>
    <property type="project" value="UniProtKB-KW"/>
</dbReference>
<keyword evidence="2" id="KW-0229">DNA integration</keyword>
<dbReference type="PANTHER" id="PTHR30349:SF41">
    <property type="entry name" value="INTEGRASE_RECOMBINASE PROTEIN MJ0367-RELATED"/>
    <property type="match status" value="1"/>
</dbReference>
<dbReference type="PANTHER" id="PTHR30349">
    <property type="entry name" value="PHAGE INTEGRASE-RELATED"/>
    <property type="match status" value="1"/>
</dbReference>
<comment type="caution">
    <text evidence="8">The sequence shown here is derived from an EMBL/GenBank/DDBJ whole genome shotgun (WGS) entry which is preliminary data.</text>
</comment>
<gene>
    <name evidence="8" type="ORF">H0S73_05875</name>
</gene>
<dbReference type="Pfam" id="PF02899">
    <property type="entry name" value="Phage_int_SAM_1"/>
    <property type="match status" value="1"/>
</dbReference>
<dbReference type="RefSeq" id="WP_181051284.1">
    <property type="nucleotide sequence ID" value="NZ_JACDXJ010000001.1"/>
</dbReference>
<evidence type="ECO:0000256" key="5">
    <source>
        <dbReference type="PROSITE-ProRule" id="PRU01248"/>
    </source>
</evidence>
<evidence type="ECO:0000256" key="6">
    <source>
        <dbReference type="SAM" id="MobiDB-lite"/>
    </source>
</evidence>
<comment type="similarity">
    <text evidence="1">Belongs to the 'phage' integrase family.</text>
</comment>
<keyword evidence="4" id="KW-0233">DNA recombination</keyword>
<organism evidence="8 9">
    <name type="scientific">Microvirga mediterraneensis</name>
    <dbReference type="NCBI Taxonomy" id="2754695"/>
    <lineage>
        <taxon>Bacteria</taxon>
        <taxon>Pseudomonadati</taxon>
        <taxon>Pseudomonadota</taxon>
        <taxon>Alphaproteobacteria</taxon>
        <taxon>Hyphomicrobiales</taxon>
        <taxon>Methylobacteriaceae</taxon>
        <taxon>Microvirga</taxon>
    </lineage>
</organism>
<dbReference type="InterPro" id="IPR013762">
    <property type="entry name" value="Integrase-like_cat_sf"/>
</dbReference>
<dbReference type="InterPro" id="IPR011010">
    <property type="entry name" value="DNA_brk_join_enz"/>
</dbReference>
<dbReference type="InterPro" id="IPR004107">
    <property type="entry name" value="Integrase_SAM-like_N"/>
</dbReference>
<dbReference type="PROSITE" id="PS51900">
    <property type="entry name" value="CB"/>
    <property type="match status" value="1"/>
</dbReference>
<proteinExistence type="inferred from homology"/>
<dbReference type="InterPro" id="IPR046668">
    <property type="entry name" value="DUF6538"/>
</dbReference>
<dbReference type="Gene3D" id="1.10.443.10">
    <property type="entry name" value="Intergrase catalytic core"/>
    <property type="match status" value="1"/>
</dbReference>
<sequence>MASPWKHPDTGIYYFRRGVPEALRPLVGKREEKVSLETRDWREAGPRHAVVAAEVSARWERLRQAAAPKPLVRLTHKEVVALAGEVYRRRVAAHEADPGGPDRWRDELLMDGLSHSPKARPVDRFLARQLHRPAVETILAERGIEVDAAGMATLIRLAAEAVEQADERLLRAAQGDYSPDPREARFPPLGAPQASLVSSCVPFESAWEAYLAERKPAAGTAKSYRGAMRNLLAFVGTDDIARVTEADVRRWKAHLIERGLDPKTIKESKLAAVKSFYGWAVHEKKVEANPAADVRMKVPKKPKLREREFNEQEQKLILSATFAQPSRLISPEHAAARRWVPWLCAYGGARVNEMTQLRGQDIYEEDGVWVMRITPEAGTVKTGVARIVPLHPHLIEQGFLTFVRSRGKGPLFYSPARQRGGSAENPTYVRMGQKLAEWVRGLGVDDPNVDPNHGWRHLFKTRGRAAGIASDKLDALQGHAAGSVGAKYGSYPAKVLMQEIAKLPRFDVTPTQSTDRRRSGVRGVVQAASQETA</sequence>
<dbReference type="AlphaFoldDB" id="A0A838BJ88"/>
<dbReference type="Proteomes" id="UP000572984">
    <property type="component" value="Unassembled WGS sequence"/>
</dbReference>
<dbReference type="InterPro" id="IPR044068">
    <property type="entry name" value="CB"/>
</dbReference>
<evidence type="ECO:0000256" key="2">
    <source>
        <dbReference type="ARBA" id="ARBA00022908"/>
    </source>
</evidence>
<dbReference type="Gene3D" id="1.10.150.130">
    <property type="match status" value="1"/>
</dbReference>
<dbReference type="Pfam" id="PF20172">
    <property type="entry name" value="DUF6538"/>
    <property type="match status" value="1"/>
</dbReference>
<dbReference type="InterPro" id="IPR010998">
    <property type="entry name" value="Integrase_recombinase_N"/>
</dbReference>
<evidence type="ECO:0000256" key="1">
    <source>
        <dbReference type="ARBA" id="ARBA00008857"/>
    </source>
</evidence>
<dbReference type="InterPro" id="IPR050090">
    <property type="entry name" value="Tyrosine_recombinase_XerCD"/>
</dbReference>
<accession>A0A838BJ88</accession>
<dbReference type="EMBL" id="JACDXJ010000001">
    <property type="protein sequence ID" value="MBA1155664.1"/>
    <property type="molecule type" value="Genomic_DNA"/>
</dbReference>
<evidence type="ECO:0000313" key="8">
    <source>
        <dbReference type="EMBL" id="MBA1155664.1"/>
    </source>
</evidence>
<protein>
    <submittedName>
        <fullName evidence="8">Site-specific integrase</fullName>
    </submittedName>
</protein>
<evidence type="ECO:0000256" key="3">
    <source>
        <dbReference type="ARBA" id="ARBA00023125"/>
    </source>
</evidence>
<keyword evidence="3 5" id="KW-0238">DNA-binding</keyword>
<dbReference type="SUPFAM" id="SSF56349">
    <property type="entry name" value="DNA breaking-rejoining enzymes"/>
    <property type="match status" value="1"/>
</dbReference>
<feature type="region of interest" description="Disordered" evidence="6">
    <location>
        <begin position="507"/>
        <end position="533"/>
    </location>
</feature>
<keyword evidence="9" id="KW-1185">Reference proteome</keyword>
<evidence type="ECO:0000313" key="9">
    <source>
        <dbReference type="Proteomes" id="UP000572984"/>
    </source>
</evidence>
<dbReference type="GO" id="GO:0003677">
    <property type="term" value="F:DNA binding"/>
    <property type="evidence" value="ECO:0007669"/>
    <property type="project" value="UniProtKB-UniRule"/>
</dbReference>
<dbReference type="GO" id="GO:0006310">
    <property type="term" value="P:DNA recombination"/>
    <property type="evidence" value="ECO:0007669"/>
    <property type="project" value="UniProtKB-KW"/>
</dbReference>